<dbReference type="PANTHER" id="PTHR31973:SF113">
    <property type="entry name" value="PROTEIN FAR1-RELATED SEQUENCE 5-LIKE"/>
    <property type="match status" value="1"/>
</dbReference>
<dbReference type="RefSeq" id="XP_015068767.1">
    <property type="nucleotide sequence ID" value="XM_015213281.1"/>
</dbReference>
<dbReference type="Proteomes" id="UP000694930">
    <property type="component" value="Chromosome 3"/>
</dbReference>
<proteinExistence type="predicted"/>
<evidence type="ECO:0000313" key="1">
    <source>
        <dbReference type="Proteomes" id="UP000694930"/>
    </source>
</evidence>
<gene>
    <name evidence="2" type="primary">LOC107013352</name>
</gene>
<evidence type="ECO:0000313" key="2">
    <source>
        <dbReference type="RefSeq" id="XP_015068767.1"/>
    </source>
</evidence>
<protein>
    <submittedName>
        <fullName evidence="2">Uncharacterized protein LOC107013352</fullName>
    </submittedName>
</protein>
<name>A0ABM1GBP2_SOLPN</name>
<reference evidence="1" key="1">
    <citation type="journal article" date="2014" name="Nat. Genet.">
        <title>The genome of the stress-tolerant wild tomato species Solanum pennellii.</title>
        <authorList>
            <person name="Bolger A."/>
            <person name="Scossa F."/>
            <person name="Bolger M.E."/>
            <person name="Lanz C."/>
            <person name="Maumus F."/>
            <person name="Tohge T."/>
            <person name="Quesneville H."/>
            <person name="Alseekh S."/>
            <person name="Sorensen I."/>
            <person name="Lichtenstein G."/>
            <person name="Fich E.A."/>
            <person name="Conte M."/>
            <person name="Keller H."/>
            <person name="Schneeberger K."/>
            <person name="Schwacke R."/>
            <person name="Ofner I."/>
            <person name="Vrebalov J."/>
            <person name="Xu Y."/>
            <person name="Osorio S."/>
            <person name="Aflitos S.A."/>
            <person name="Schijlen E."/>
            <person name="Jimenez-Gomez J.M."/>
            <person name="Ryngajllo M."/>
            <person name="Kimura S."/>
            <person name="Kumar R."/>
            <person name="Koenig D."/>
            <person name="Headland L.R."/>
            <person name="Maloof J.N."/>
            <person name="Sinha N."/>
            <person name="van Ham R.C."/>
            <person name="Lankhorst R.K."/>
            <person name="Mao L."/>
            <person name="Vogel A."/>
            <person name="Arsova B."/>
            <person name="Panstruga R."/>
            <person name="Fei Z."/>
            <person name="Rose J.K."/>
            <person name="Zamir D."/>
            <person name="Carrari F."/>
            <person name="Giovannoni J.J."/>
            <person name="Weigel D."/>
            <person name="Usadel B."/>
            <person name="Fernie A.R."/>
        </authorList>
    </citation>
    <scope>NUCLEOTIDE SEQUENCE [LARGE SCALE GENOMIC DNA]</scope>
    <source>
        <strain evidence="1">cv. LA0716</strain>
    </source>
</reference>
<reference evidence="2" key="2">
    <citation type="submission" date="2025-08" db="UniProtKB">
        <authorList>
            <consortium name="RefSeq"/>
        </authorList>
    </citation>
    <scope>IDENTIFICATION</scope>
</reference>
<keyword evidence="1" id="KW-1185">Reference proteome</keyword>
<organism evidence="1 2">
    <name type="scientific">Solanum pennellii</name>
    <name type="common">Tomato</name>
    <name type="synonym">Lycopersicon pennellii</name>
    <dbReference type="NCBI Taxonomy" id="28526"/>
    <lineage>
        <taxon>Eukaryota</taxon>
        <taxon>Viridiplantae</taxon>
        <taxon>Streptophyta</taxon>
        <taxon>Embryophyta</taxon>
        <taxon>Tracheophyta</taxon>
        <taxon>Spermatophyta</taxon>
        <taxon>Magnoliopsida</taxon>
        <taxon>eudicotyledons</taxon>
        <taxon>Gunneridae</taxon>
        <taxon>Pentapetalae</taxon>
        <taxon>asterids</taxon>
        <taxon>lamiids</taxon>
        <taxon>Solanales</taxon>
        <taxon>Solanaceae</taxon>
        <taxon>Solanoideae</taxon>
        <taxon>Solaneae</taxon>
        <taxon>Solanum</taxon>
        <taxon>Solanum subgen. Lycopersicon</taxon>
    </lineage>
</organism>
<accession>A0ABM1GBP2</accession>
<dbReference type="GeneID" id="107013352"/>
<dbReference type="PANTHER" id="PTHR31973">
    <property type="entry name" value="POLYPROTEIN, PUTATIVE-RELATED"/>
    <property type="match status" value="1"/>
</dbReference>
<sequence>MNILILLRHSGIWESAVTYERYKSDGIVVGENISFMNLISAIAAELGIDESKKNIEIRYVVEVCHSNDCCWKLKASIRKNSETFIVRYFNSEHTCPLRDRILSKVQAIVGFVSGATAPKLGNHKRKHTPNDIIDDIRETYGVEISYEQAWRAKERALELIRGKTADAYRNMPRYIYMLETVYQNSYIRMHKSEYNEFMYLFISLSPMMRGFEFCKPVVVVHASHLSGAYRGTFVSASTLDGAGCILPLAYGIIDTKEWLFMDMVLSTVAYCLWRTELLTQKNDCSWTWFFQQFKNTFGDREKCVLYLTEMKA</sequence>